<gene>
    <name evidence="3" type="ORF">PAXINDRAFT_169232</name>
</gene>
<dbReference type="HOGENOM" id="CLU_014277_1_0_1"/>
<feature type="compositionally biased region" description="Polar residues" evidence="1">
    <location>
        <begin position="22"/>
        <end position="34"/>
    </location>
</feature>
<dbReference type="PROSITE" id="PS50011">
    <property type="entry name" value="PROTEIN_KINASE_DOM"/>
    <property type="match status" value="1"/>
</dbReference>
<dbReference type="GO" id="GO:0005524">
    <property type="term" value="F:ATP binding"/>
    <property type="evidence" value="ECO:0007669"/>
    <property type="project" value="InterPro"/>
</dbReference>
<evidence type="ECO:0000313" key="3">
    <source>
        <dbReference type="EMBL" id="KIJ15390.1"/>
    </source>
</evidence>
<feature type="region of interest" description="Disordered" evidence="1">
    <location>
        <begin position="130"/>
        <end position="161"/>
    </location>
</feature>
<name>A0A0C9TI56_PAXIN</name>
<dbReference type="InterPro" id="IPR000719">
    <property type="entry name" value="Prot_kinase_dom"/>
</dbReference>
<feature type="compositionally biased region" description="Low complexity" evidence="1">
    <location>
        <begin position="414"/>
        <end position="433"/>
    </location>
</feature>
<keyword evidence="4" id="KW-1185">Reference proteome</keyword>
<dbReference type="InterPro" id="IPR011009">
    <property type="entry name" value="Kinase-like_dom_sf"/>
</dbReference>
<feature type="region of interest" description="Disordered" evidence="1">
    <location>
        <begin position="1"/>
        <end position="42"/>
    </location>
</feature>
<dbReference type="AlphaFoldDB" id="A0A0C9TI56"/>
<dbReference type="InterPro" id="IPR008266">
    <property type="entry name" value="Tyr_kinase_AS"/>
</dbReference>
<feature type="region of interest" description="Disordered" evidence="1">
    <location>
        <begin position="340"/>
        <end position="454"/>
    </location>
</feature>
<protein>
    <recommendedName>
        <fullName evidence="2">Protein kinase domain-containing protein</fullName>
    </recommendedName>
</protein>
<dbReference type="EMBL" id="KN819337">
    <property type="protein sequence ID" value="KIJ15390.1"/>
    <property type="molecule type" value="Genomic_DNA"/>
</dbReference>
<dbReference type="PANTHER" id="PTHR38248">
    <property type="entry name" value="FUNK1 6"/>
    <property type="match status" value="1"/>
</dbReference>
<accession>A0A0C9TI56</accession>
<dbReference type="GO" id="GO:0004672">
    <property type="term" value="F:protein kinase activity"/>
    <property type="evidence" value="ECO:0007669"/>
    <property type="project" value="InterPro"/>
</dbReference>
<evidence type="ECO:0000259" key="2">
    <source>
        <dbReference type="PROSITE" id="PS50011"/>
    </source>
</evidence>
<reference evidence="4" key="2">
    <citation type="submission" date="2015-01" db="EMBL/GenBank/DDBJ databases">
        <title>Evolutionary Origins and Diversification of the Mycorrhizal Mutualists.</title>
        <authorList>
            <consortium name="DOE Joint Genome Institute"/>
            <consortium name="Mycorrhizal Genomics Consortium"/>
            <person name="Kohler A."/>
            <person name="Kuo A."/>
            <person name="Nagy L.G."/>
            <person name="Floudas D."/>
            <person name="Copeland A."/>
            <person name="Barry K.W."/>
            <person name="Cichocki N."/>
            <person name="Veneault-Fourrey C."/>
            <person name="LaButti K."/>
            <person name="Lindquist E.A."/>
            <person name="Lipzen A."/>
            <person name="Lundell T."/>
            <person name="Morin E."/>
            <person name="Murat C."/>
            <person name="Riley R."/>
            <person name="Ohm R."/>
            <person name="Sun H."/>
            <person name="Tunlid A."/>
            <person name="Henrissat B."/>
            <person name="Grigoriev I.V."/>
            <person name="Hibbett D.S."/>
            <person name="Martin F."/>
        </authorList>
    </citation>
    <scope>NUCLEOTIDE SEQUENCE [LARGE SCALE GENOMIC DNA]</scope>
    <source>
        <strain evidence="4">ATCC 200175</strain>
    </source>
</reference>
<dbReference type="PROSITE" id="PS00109">
    <property type="entry name" value="PROTEIN_KINASE_TYR"/>
    <property type="match status" value="1"/>
</dbReference>
<dbReference type="OrthoDB" id="2994997at2759"/>
<sequence length="877" mass="97276">MRVICRRDYGNTPDVPVRTENHQSPTKQSASDRQPGQPHTRGHVDNAIQHELARARFIAGDLADHMFGHLVPTDMAKDILKQFIADGVVEIYDSSSETPLGPKSKGVRKALAAAFEDARAHGCIRSDSGAVTAETESVQADKKQGKGKNSKQQDNPYSWRWRGFPREPIGEDKLVTFLNDITDLALEVAKPRLDSNCKLRNRFAAPKDKYHGVPLSYEPDGEDMRPDFLVLPVEAFSPDFKTVDQRYVNFTALRAVGESKNKDFTSGLDQVHRYARGIRRAQPWVHFVVALTVTSSRLALVRGDGSGTERLELALSDGRGCIELIRILLGIALAEGDDLGQSPDVKLDTKERSCNVSKAKAPPPPKKAPPAEGHYRESKATASSSQLYSAPASLSTHDTSQPVFSSSGLAPHISDASLPSSTAASSNSKRSYSNVDDGDDAGGDERKPSKKAKRTHVPVVAFIPVAVHGYKCLGILFTASSIRGRGTAVFCVVDLKDDSKLLALKMSWQDLEREAEQNKVLEKLEESKLEKRRLKESNPHANLVVPLKSFKASKKNETCTTLGAIRAFLDVQFAGFLVENRVLSVSLSELKRPVKYFWGVHDFVRGVRGAVLGHQYLTSIGVLHRDISENNIVLARRPGEERGYLIDFDMAKRQEPEKPTKAAVKTNHDDLLLVEDDGVARSSSPIPSDEMTPLKALRTGTIPYMSFNVLYGGRHTHFDDMESFLYVVFLFFFTYAGPLSKQELKNADTRGFAQPVGSGRLTHIRGWPPKYARWADEDWEVVGPLKDAGLGQENGGKKLVDSAEVKHSLQQNWESGLHQGIRTLLRSLWTLFANSRISPGLNLTRTEVEHQKFIRILDLWLVMYCGNEQEFSNCPFT</sequence>
<organism evidence="3 4">
    <name type="scientific">Paxillus involutus ATCC 200175</name>
    <dbReference type="NCBI Taxonomy" id="664439"/>
    <lineage>
        <taxon>Eukaryota</taxon>
        <taxon>Fungi</taxon>
        <taxon>Dikarya</taxon>
        <taxon>Basidiomycota</taxon>
        <taxon>Agaricomycotina</taxon>
        <taxon>Agaricomycetes</taxon>
        <taxon>Agaricomycetidae</taxon>
        <taxon>Boletales</taxon>
        <taxon>Paxilineae</taxon>
        <taxon>Paxillaceae</taxon>
        <taxon>Paxillus</taxon>
    </lineage>
</organism>
<dbReference type="Proteomes" id="UP000053647">
    <property type="component" value="Unassembled WGS sequence"/>
</dbReference>
<dbReference type="PANTHER" id="PTHR38248:SF2">
    <property type="entry name" value="FUNK1 11"/>
    <property type="match status" value="1"/>
</dbReference>
<feature type="compositionally biased region" description="Polar residues" evidence="1">
    <location>
        <begin position="380"/>
        <end position="408"/>
    </location>
</feature>
<dbReference type="Pfam" id="PF17667">
    <property type="entry name" value="Pkinase_fungal"/>
    <property type="match status" value="2"/>
</dbReference>
<reference evidence="3 4" key="1">
    <citation type="submission" date="2014-06" db="EMBL/GenBank/DDBJ databases">
        <authorList>
            <consortium name="DOE Joint Genome Institute"/>
            <person name="Kuo A."/>
            <person name="Kohler A."/>
            <person name="Nagy L.G."/>
            <person name="Floudas D."/>
            <person name="Copeland A."/>
            <person name="Barry K.W."/>
            <person name="Cichocki N."/>
            <person name="Veneault-Fourrey C."/>
            <person name="LaButti K."/>
            <person name="Lindquist E.A."/>
            <person name="Lipzen A."/>
            <person name="Lundell T."/>
            <person name="Morin E."/>
            <person name="Murat C."/>
            <person name="Sun H."/>
            <person name="Tunlid A."/>
            <person name="Henrissat B."/>
            <person name="Grigoriev I.V."/>
            <person name="Hibbett D.S."/>
            <person name="Martin F."/>
            <person name="Nordberg H.P."/>
            <person name="Cantor M.N."/>
            <person name="Hua S.X."/>
        </authorList>
    </citation>
    <scope>NUCLEOTIDE SEQUENCE [LARGE SCALE GENOMIC DNA]</scope>
    <source>
        <strain evidence="3 4">ATCC 200175</strain>
    </source>
</reference>
<feature type="domain" description="Protein kinase" evidence="2">
    <location>
        <begin position="462"/>
        <end position="853"/>
    </location>
</feature>
<dbReference type="Gene3D" id="1.10.510.10">
    <property type="entry name" value="Transferase(Phosphotransferase) domain 1"/>
    <property type="match status" value="1"/>
</dbReference>
<evidence type="ECO:0000256" key="1">
    <source>
        <dbReference type="SAM" id="MobiDB-lite"/>
    </source>
</evidence>
<dbReference type="SUPFAM" id="SSF56112">
    <property type="entry name" value="Protein kinase-like (PK-like)"/>
    <property type="match status" value="1"/>
</dbReference>
<evidence type="ECO:0000313" key="4">
    <source>
        <dbReference type="Proteomes" id="UP000053647"/>
    </source>
</evidence>
<proteinExistence type="predicted"/>
<dbReference type="InterPro" id="IPR040976">
    <property type="entry name" value="Pkinase_fungal"/>
</dbReference>